<accession>A0ABD5EP00</accession>
<keyword evidence="1" id="KW-0472">Membrane</keyword>
<keyword evidence="1" id="KW-1133">Transmembrane helix</keyword>
<evidence type="ECO:0000256" key="1">
    <source>
        <dbReference type="SAM" id="Phobius"/>
    </source>
</evidence>
<sequence length="309" mass="31786">MTWLVWRQHRTAFLLLLVVAVLTTAGLAWLARDASDAVAAVEGAKASPGAAAALDTAYRRLDLLGLALSGLPVVIGVFVGAPLFAGDLETGTAKFVGVQSYGRWNWVATKLAMAAGFAAVAALSTGIAMKALLTPLVHHMAVNADFTGAGGFDTTGPVTVALAVLGLLIGATAGLLTGRTLPAMVATFAALIAVKTVWSRTRMLFAPTVTSTTGGGRFGEDDAPHIPAGALEVDTSYLTGGGGLRGWSTCTEATDRAACLRREGVVGWSIEYLPFSHLTAMQWAATGALTGLILLTAVALVLAARRALR</sequence>
<feature type="transmembrane region" description="Helical" evidence="1">
    <location>
        <begin position="111"/>
        <end position="137"/>
    </location>
</feature>
<feature type="transmembrane region" description="Helical" evidence="1">
    <location>
        <begin position="181"/>
        <end position="198"/>
    </location>
</feature>
<evidence type="ECO:0000313" key="2">
    <source>
        <dbReference type="EMBL" id="MDT0436391.1"/>
    </source>
</evidence>
<proteinExistence type="predicted"/>
<feature type="transmembrane region" description="Helical" evidence="1">
    <location>
        <begin position="157"/>
        <end position="176"/>
    </location>
</feature>
<evidence type="ECO:0000313" key="3">
    <source>
        <dbReference type="Proteomes" id="UP001183535"/>
    </source>
</evidence>
<dbReference type="RefSeq" id="WP_093835868.1">
    <property type="nucleotide sequence ID" value="NZ_JAVRES010000007.1"/>
</dbReference>
<organism evidence="2 3">
    <name type="scientific">Streptomyces doudnae</name>
    <dbReference type="NCBI Taxonomy" id="3075536"/>
    <lineage>
        <taxon>Bacteria</taxon>
        <taxon>Bacillati</taxon>
        <taxon>Actinomycetota</taxon>
        <taxon>Actinomycetes</taxon>
        <taxon>Kitasatosporales</taxon>
        <taxon>Streptomycetaceae</taxon>
        <taxon>Streptomyces</taxon>
    </lineage>
</organism>
<dbReference type="AlphaFoldDB" id="A0ABD5EP00"/>
<name>A0ABD5EP00_9ACTN</name>
<reference evidence="3" key="1">
    <citation type="submission" date="2023-07" db="EMBL/GenBank/DDBJ databases">
        <title>30 novel species of actinomycetes from the DSMZ collection.</title>
        <authorList>
            <person name="Nouioui I."/>
        </authorList>
    </citation>
    <scope>NUCLEOTIDE SEQUENCE [LARGE SCALE GENOMIC DNA]</scope>
    <source>
        <strain evidence="3">DSM 41981</strain>
    </source>
</reference>
<feature type="transmembrane region" description="Helical" evidence="1">
    <location>
        <begin position="283"/>
        <end position="304"/>
    </location>
</feature>
<comment type="caution">
    <text evidence="2">The sequence shown here is derived from an EMBL/GenBank/DDBJ whole genome shotgun (WGS) entry which is preliminary data.</text>
</comment>
<feature type="transmembrane region" description="Helical" evidence="1">
    <location>
        <begin position="63"/>
        <end position="85"/>
    </location>
</feature>
<keyword evidence="3" id="KW-1185">Reference proteome</keyword>
<keyword evidence="1" id="KW-0812">Transmembrane</keyword>
<dbReference type="EMBL" id="JAVRES010000007">
    <property type="protein sequence ID" value="MDT0436391.1"/>
    <property type="molecule type" value="Genomic_DNA"/>
</dbReference>
<gene>
    <name evidence="2" type="ORF">RM877_17050</name>
</gene>
<protein>
    <submittedName>
        <fullName evidence="2">ABC transporter permease</fullName>
    </submittedName>
</protein>
<dbReference type="Proteomes" id="UP001183535">
    <property type="component" value="Unassembled WGS sequence"/>
</dbReference>